<dbReference type="Gene3D" id="3.40.190.150">
    <property type="entry name" value="Bordetella uptake gene, domain 1"/>
    <property type="match status" value="1"/>
</dbReference>
<dbReference type="AlphaFoldDB" id="A0A3R9G6B7"/>
<organism evidence="2 3">
    <name type="scientific">Achromobacter denitrificans</name>
    <name type="common">Alcaligenes denitrificans</name>
    <dbReference type="NCBI Taxonomy" id="32002"/>
    <lineage>
        <taxon>Bacteria</taxon>
        <taxon>Pseudomonadati</taxon>
        <taxon>Pseudomonadota</taxon>
        <taxon>Betaproteobacteria</taxon>
        <taxon>Burkholderiales</taxon>
        <taxon>Alcaligenaceae</taxon>
        <taxon>Achromobacter</taxon>
    </lineage>
</organism>
<protein>
    <submittedName>
        <fullName evidence="2">Tripartite tricarboxylate transporter substrate binding protein</fullName>
    </submittedName>
</protein>
<dbReference type="PROSITE" id="PS51318">
    <property type="entry name" value="TAT"/>
    <property type="match status" value="1"/>
</dbReference>
<dbReference type="EMBL" id="CP054569">
    <property type="protein sequence ID" value="QKQ49252.1"/>
    <property type="molecule type" value="Genomic_DNA"/>
</dbReference>
<dbReference type="Proteomes" id="UP000509782">
    <property type="component" value="Chromosome"/>
</dbReference>
<evidence type="ECO:0000313" key="3">
    <source>
        <dbReference type="Proteomes" id="UP000509782"/>
    </source>
</evidence>
<dbReference type="CDD" id="cd07012">
    <property type="entry name" value="PBP2_Bug_TTT"/>
    <property type="match status" value="1"/>
</dbReference>
<proteinExistence type="inferred from homology"/>
<dbReference type="OrthoDB" id="8630394at2"/>
<sequence>MSKKSSPPAGGMLVSRRQALGLAAAAFTLPLTLRQALAQGLAGQGPVELVVPGGPGAGTDVVARIAARGLGESLSQAVVVKNMAGAAGIIGAQAVARAKPDGHTLLFAITGTHTVNQFLYPDLPYDPIKDFAPVSLVCKYNNVLVVRPDFEAKTLKDLVALLRKQPGKYFYGITANGSSSHLAMELLKSEAGLDIKGVPYRSASAAVSDFLGGQFPVFMDTVINQLPHIRAGKVLALATTGAERSPVLPDVPTISESGFPSIVAIGWGGVMAPAGTPQAAISLFNESLRKTIAGNAFDALKAGGLETLSTTPEEMAAFIDRESEKWGKLVKAGKIVAG</sequence>
<name>A0A3R9G6B7_ACHDE</name>
<dbReference type="SUPFAM" id="SSF53850">
    <property type="entry name" value="Periplasmic binding protein-like II"/>
    <property type="match status" value="1"/>
</dbReference>
<dbReference type="InterPro" id="IPR042100">
    <property type="entry name" value="Bug_dom1"/>
</dbReference>
<dbReference type="GeneID" id="92848300"/>
<dbReference type="Gene3D" id="3.40.190.10">
    <property type="entry name" value="Periplasmic binding protein-like II"/>
    <property type="match status" value="1"/>
</dbReference>
<evidence type="ECO:0000256" key="1">
    <source>
        <dbReference type="ARBA" id="ARBA00006987"/>
    </source>
</evidence>
<gene>
    <name evidence="2" type="ORF">FOC81_22095</name>
</gene>
<dbReference type="Pfam" id="PF03401">
    <property type="entry name" value="TctC"/>
    <property type="match status" value="1"/>
</dbReference>
<reference evidence="2 3" key="1">
    <citation type="submission" date="2020-05" db="EMBL/GenBank/DDBJ databases">
        <title>FDA dAtabase for Regulatory Grade micrObial Sequences (FDA-ARGOS): Supporting development and validation of Infectious Disease Dx tests.</title>
        <authorList>
            <person name="Sproer C."/>
            <person name="Gronow S."/>
            <person name="Severitt S."/>
            <person name="Schroder I."/>
            <person name="Tallon L."/>
            <person name="Sadzewicz L."/>
            <person name="Zhao X."/>
            <person name="Vavikolanu K."/>
            <person name="Mehta A."/>
            <person name="Aluvathingal J."/>
            <person name="Nadendla S."/>
            <person name="Myers T."/>
            <person name="Yan Y."/>
            <person name="Sichtig H."/>
        </authorList>
    </citation>
    <scope>NUCLEOTIDE SEQUENCE [LARGE SCALE GENOMIC DNA]</scope>
    <source>
        <strain evidence="2 3">FDAARGOS_787</strain>
    </source>
</reference>
<dbReference type="PANTHER" id="PTHR42928">
    <property type="entry name" value="TRICARBOXYLATE-BINDING PROTEIN"/>
    <property type="match status" value="1"/>
</dbReference>
<comment type="similarity">
    <text evidence="1">Belongs to the UPF0065 (bug) family.</text>
</comment>
<evidence type="ECO:0000313" key="2">
    <source>
        <dbReference type="EMBL" id="QKQ49252.1"/>
    </source>
</evidence>
<dbReference type="PANTHER" id="PTHR42928:SF5">
    <property type="entry name" value="BLR1237 PROTEIN"/>
    <property type="match status" value="1"/>
</dbReference>
<dbReference type="STRING" id="32002.BVK87_23150"/>
<dbReference type="RefSeq" id="WP_062679686.1">
    <property type="nucleotide sequence ID" value="NZ_CADIJN010000005.1"/>
</dbReference>
<accession>A0A3R9G6B7</accession>
<dbReference type="PIRSF" id="PIRSF017082">
    <property type="entry name" value="YflP"/>
    <property type="match status" value="1"/>
</dbReference>
<dbReference type="InterPro" id="IPR006311">
    <property type="entry name" value="TAT_signal"/>
</dbReference>
<dbReference type="InterPro" id="IPR005064">
    <property type="entry name" value="BUG"/>
</dbReference>